<evidence type="ECO:0000313" key="1">
    <source>
        <dbReference type="EMBL" id="XCM38462.1"/>
    </source>
</evidence>
<dbReference type="EMBL" id="CP159837">
    <property type="protein sequence ID" value="XCM38462.1"/>
    <property type="molecule type" value="Genomic_DNA"/>
</dbReference>
<proteinExistence type="predicted"/>
<reference evidence="1" key="1">
    <citation type="submission" date="2024-07" db="EMBL/GenBank/DDBJ databases">
        <authorList>
            <person name="Kim Y.J."/>
            <person name="Jeong J.Y."/>
        </authorList>
    </citation>
    <scope>NUCLEOTIDE SEQUENCE</scope>
    <source>
        <strain evidence="1">GIHE-MW2</strain>
    </source>
</reference>
<protein>
    <recommendedName>
        <fullName evidence="2">Transcriptional regulator</fullName>
    </recommendedName>
</protein>
<accession>A0AAU8JHY1</accession>
<dbReference type="AlphaFoldDB" id="A0AAU8JHY1"/>
<evidence type="ECO:0008006" key="2">
    <source>
        <dbReference type="Google" id="ProtNLM"/>
    </source>
</evidence>
<dbReference type="RefSeq" id="WP_054466724.1">
    <property type="nucleotide sequence ID" value="NZ_CP159837.1"/>
</dbReference>
<name>A0AAU8JHY1_9CYAN</name>
<sequence length="127" mass="13895">MKEADVALTPIPQAKKPGFLDKSMSLTDMLNKNPVSEVVLLRELPPYQDFLVCGISTQLHQEVVGFDDVISPDDSDFIASGLRVKSLIRLGFLAVVPRNKVIGSIGSISSARHERLLTTLSNYLVSN</sequence>
<organism evidence="1">
    <name type="scientific">Planktothricoides raciborskii GIHE-MW2</name>
    <dbReference type="NCBI Taxonomy" id="2792601"/>
    <lineage>
        <taxon>Bacteria</taxon>
        <taxon>Bacillati</taxon>
        <taxon>Cyanobacteriota</taxon>
        <taxon>Cyanophyceae</taxon>
        <taxon>Oscillatoriophycideae</taxon>
        <taxon>Oscillatoriales</taxon>
        <taxon>Oscillatoriaceae</taxon>
        <taxon>Planktothricoides</taxon>
    </lineage>
</organism>
<gene>
    <name evidence="1" type="ORF">ABWT76_001313</name>
</gene>